<dbReference type="GO" id="GO:0004714">
    <property type="term" value="F:transmembrane receptor protein tyrosine kinase activity"/>
    <property type="evidence" value="ECO:0007669"/>
    <property type="project" value="InterPro"/>
</dbReference>
<dbReference type="InterPro" id="IPR045272">
    <property type="entry name" value="ANXUR1/2-like"/>
</dbReference>
<reference evidence="2 3" key="1">
    <citation type="submission" date="2018-10" db="EMBL/GenBank/DDBJ databases">
        <title>A high-quality apple genome assembly.</title>
        <authorList>
            <person name="Hu J."/>
        </authorList>
    </citation>
    <scope>NUCLEOTIDE SEQUENCE [LARGE SCALE GENOMIC DNA]</scope>
    <source>
        <strain evidence="3">cv. HFTH1</strain>
        <tissue evidence="2">Young leaf</tissue>
    </source>
</reference>
<organism evidence="2 3">
    <name type="scientific">Malus domestica</name>
    <name type="common">Apple</name>
    <name type="synonym">Pyrus malus</name>
    <dbReference type="NCBI Taxonomy" id="3750"/>
    <lineage>
        <taxon>Eukaryota</taxon>
        <taxon>Viridiplantae</taxon>
        <taxon>Streptophyta</taxon>
        <taxon>Embryophyta</taxon>
        <taxon>Tracheophyta</taxon>
        <taxon>Spermatophyta</taxon>
        <taxon>Magnoliopsida</taxon>
        <taxon>eudicotyledons</taxon>
        <taxon>Gunneridae</taxon>
        <taxon>Pentapetalae</taxon>
        <taxon>rosids</taxon>
        <taxon>fabids</taxon>
        <taxon>Rosales</taxon>
        <taxon>Rosaceae</taxon>
        <taxon>Amygdaloideae</taxon>
        <taxon>Maleae</taxon>
        <taxon>Malus</taxon>
    </lineage>
</organism>
<dbReference type="Proteomes" id="UP000290289">
    <property type="component" value="Chromosome 4"/>
</dbReference>
<evidence type="ECO:0000313" key="3">
    <source>
        <dbReference type="Proteomes" id="UP000290289"/>
    </source>
</evidence>
<comment type="caution">
    <text evidence="2">The sequence shown here is derived from an EMBL/GenBank/DDBJ whole genome shotgun (WGS) entry which is preliminary data.</text>
</comment>
<sequence>MRPRTPRHPVVSSTGSADFDSNSYDLPILSDDNSFEFEYSSCIGSIYKGYIKVYEGDDRKDVVAIKGISRVSKQGMHQNLVLKLSLGIAKLGPPTLSNALIKLNSGVSGTIGYLDLEYALSGQLTEKSDLFSFAMVLFEALCAKSSSTEIPECVDKGAGQPMMGEMEVELECALELQGSADAIKQLKESGTTTTTSLAPPPPPAHDMEDYTY</sequence>
<accession>A0A498KAE6</accession>
<evidence type="ECO:0000313" key="2">
    <source>
        <dbReference type="EMBL" id="RXI02422.1"/>
    </source>
</evidence>
<dbReference type="InterPro" id="IPR011009">
    <property type="entry name" value="Kinase-like_dom_sf"/>
</dbReference>
<name>A0A498KAE6_MALDO</name>
<dbReference type="EMBL" id="RDQH01000330">
    <property type="protein sequence ID" value="RXI02422.1"/>
    <property type="molecule type" value="Genomic_DNA"/>
</dbReference>
<dbReference type="GO" id="GO:0005886">
    <property type="term" value="C:plasma membrane"/>
    <property type="evidence" value="ECO:0007669"/>
    <property type="project" value="TreeGrafter"/>
</dbReference>
<dbReference type="GO" id="GO:0009506">
    <property type="term" value="C:plasmodesma"/>
    <property type="evidence" value="ECO:0007669"/>
    <property type="project" value="TreeGrafter"/>
</dbReference>
<protein>
    <recommendedName>
        <fullName evidence="4">Protein kinase domain-containing protein</fullName>
    </recommendedName>
</protein>
<feature type="region of interest" description="Disordered" evidence="1">
    <location>
        <begin position="187"/>
        <end position="212"/>
    </location>
</feature>
<dbReference type="AlphaFoldDB" id="A0A498KAE6"/>
<dbReference type="PANTHER" id="PTHR27003:SF88">
    <property type="entry name" value="RECEPTOR-LIKE PROTEIN KINASE THESEUS 1"/>
    <property type="match status" value="1"/>
</dbReference>
<gene>
    <name evidence="2" type="ORF">DVH24_030351</name>
</gene>
<keyword evidence="3" id="KW-1185">Reference proteome</keyword>
<evidence type="ECO:0000256" key="1">
    <source>
        <dbReference type="SAM" id="MobiDB-lite"/>
    </source>
</evidence>
<dbReference type="PANTHER" id="PTHR27003">
    <property type="entry name" value="OS07G0166700 PROTEIN"/>
    <property type="match status" value="1"/>
</dbReference>
<dbReference type="SUPFAM" id="SSF56112">
    <property type="entry name" value="Protein kinase-like (PK-like)"/>
    <property type="match status" value="1"/>
</dbReference>
<proteinExistence type="predicted"/>
<evidence type="ECO:0008006" key="4">
    <source>
        <dbReference type="Google" id="ProtNLM"/>
    </source>
</evidence>
<dbReference type="Gene3D" id="1.10.510.10">
    <property type="entry name" value="Transferase(Phosphotransferase) domain 1"/>
    <property type="match status" value="1"/>
</dbReference>